<gene>
    <name evidence="11" type="ORF">LIP_2070</name>
</gene>
<reference evidence="12" key="2">
    <citation type="journal article" date="2016" name="Int. J. Syst. Evol. Microbiol.">
        <title>Complete genome sequence and cell structure of Limnochorda pilosa, a Gram-negative spore-former within the phylum Firmicutes.</title>
        <authorList>
            <person name="Watanabe M."/>
            <person name="Kojima H."/>
            <person name="Fukui M."/>
        </authorList>
    </citation>
    <scope>NUCLEOTIDE SEQUENCE [LARGE SCALE GENOMIC DNA]</scope>
    <source>
        <strain evidence="12">HC45</strain>
    </source>
</reference>
<dbReference type="SUPFAM" id="SSF51338">
    <property type="entry name" value="Composite domain of metallo-dependent hydrolases"/>
    <property type="match status" value="1"/>
</dbReference>
<keyword evidence="5 6" id="KW-0119">Carbohydrate metabolism</keyword>
<evidence type="ECO:0000313" key="11">
    <source>
        <dbReference type="EMBL" id="BAS27911.1"/>
    </source>
</evidence>
<evidence type="ECO:0000256" key="2">
    <source>
        <dbReference type="ARBA" id="ARBA00022723"/>
    </source>
</evidence>
<evidence type="ECO:0000256" key="3">
    <source>
        <dbReference type="ARBA" id="ARBA00022801"/>
    </source>
</evidence>
<dbReference type="Pfam" id="PF01979">
    <property type="entry name" value="Amidohydro_1"/>
    <property type="match status" value="1"/>
</dbReference>
<dbReference type="SUPFAM" id="SSF51556">
    <property type="entry name" value="Metallo-dependent hydrolases"/>
    <property type="match status" value="1"/>
</dbReference>
<dbReference type="AlphaFoldDB" id="A0A0K2SLB3"/>
<dbReference type="CDD" id="cd00854">
    <property type="entry name" value="NagA"/>
    <property type="match status" value="1"/>
</dbReference>
<dbReference type="PATRIC" id="fig|1555112.3.peg.2107"/>
<sequence length="391" mass="41626">MQGRTVFKAERVVTPFRSIERGAVLVEGGRIVWVGPQVMLPPQPDAQVVDAGARTLTPGFVDIHVHGSGGHAAGASADATAGMLVQLVRHGATSVLPTLGGDEDFEELLRELDVVRAFVGTDTPGSDVLGVHLEGPYLSAEGAARGSQIVEAMRRPSVSEVERMWDASGGTLRYMTLAPEIPGAMEVIDALVERGIVPSAGHTNASYEVMDAAIRRGLRSVCHTFNGMPPMHHRNPGVVGAALTRPELNAELIGDGYHVNPVAMQVLMNCKAPDGITLITDNTHWAGMPDGRYPHGPHTVIKEGDRCWVEGGTLSGSVMPMNRIVRAVVETTGCRLEDAVQMAAFNPARLMGVADRKGSLEPGKDADMIALGPHLEVDMAVVRGRIVFQNL</sequence>
<dbReference type="GO" id="GO:0008448">
    <property type="term" value="F:N-acetylglucosamine-6-phosphate deacetylase activity"/>
    <property type="evidence" value="ECO:0007669"/>
    <property type="project" value="InterPro"/>
</dbReference>
<evidence type="ECO:0000256" key="5">
    <source>
        <dbReference type="ARBA" id="ARBA00023277"/>
    </source>
</evidence>
<feature type="domain" description="Aminodeoxyfutalosine deaminase/Imidazolonepropionase-like composite" evidence="10">
    <location>
        <begin position="22"/>
        <end position="36"/>
    </location>
</feature>
<evidence type="ECO:0000256" key="8">
    <source>
        <dbReference type="PIRSR" id="PIRSR038994-3"/>
    </source>
</evidence>
<feature type="binding site" evidence="8">
    <location>
        <position position="134"/>
    </location>
    <ligand>
        <name>Zn(2+)</name>
        <dbReference type="ChEBI" id="CHEBI:29105"/>
    </ligand>
</feature>
<accession>A0A0K2SLB3</accession>
<organism evidence="11 12">
    <name type="scientific">Limnochorda pilosa</name>
    <dbReference type="NCBI Taxonomy" id="1555112"/>
    <lineage>
        <taxon>Bacteria</taxon>
        <taxon>Bacillati</taxon>
        <taxon>Bacillota</taxon>
        <taxon>Limnochordia</taxon>
        <taxon>Limnochordales</taxon>
        <taxon>Limnochordaceae</taxon>
        <taxon>Limnochorda</taxon>
    </lineage>
</organism>
<dbReference type="InterPro" id="IPR003764">
    <property type="entry name" value="GlcNAc_6-P_deAcase"/>
</dbReference>
<dbReference type="InterPro" id="IPR054418">
    <property type="entry name" value="MQNX/HUTI_composite_N"/>
</dbReference>
<dbReference type="RefSeq" id="WP_068137457.1">
    <property type="nucleotide sequence ID" value="NZ_AP014924.1"/>
</dbReference>
<dbReference type="STRING" id="1555112.LIP_2070"/>
<evidence type="ECO:0000256" key="7">
    <source>
        <dbReference type="PIRSR" id="PIRSR038994-1"/>
    </source>
</evidence>
<proteinExistence type="inferred from homology"/>
<dbReference type="Pfam" id="PF22039">
    <property type="entry name" value="HUTI_composite_bact"/>
    <property type="match status" value="1"/>
</dbReference>
<feature type="domain" description="Amidohydrolase-related" evidence="9">
    <location>
        <begin position="55"/>
        <end position="387"/>
    </location>
</feature>
<evidence type="ECO:0000256" key="6">
    <source>
        <dbReference type="PIRNR" id="PIRNR038994"/>
    </source>
</evidence>
<dbReference type="InterPro" id="IPR032466">
    <property type="entry name" value="Metal_Hydrolase"/>
</dbReference>
<keyword evidence="3 6" id="KW-0378">Hydrolase</keyword>
<dbReference type="OrthoDB" id="9776488at2"/>
<dbReference type="Gene3D" id="2.30.40.10">
    <property type="entry name" value="Urease, subunit C, domain 1"/>
    <property type="match status" value="1"/>
</dbReference>
<dbReference type="InterPro" id="IPR011059">
    <property type="entry name" value="Metal-dep_hydrolase_composite"/>
</dbReference>
<comment type="cofactor">
    <cofactor evidence="8">
        <name>a divalent metal cation</name>
        <dbReference type="ChEBI" id="CHEBI:60240"/>
    </cofactor>
    <text evidence="8">Binds 1 divalent metal cation per subunit.</text>
</comment>
<dbReference type="GO" id="GO:0046872">
    <property type="term" value="F:metal ion binding"/>
    <property type="evidence" value="ECO:0007669"/>
    <property type="project" value="UniProtKB-KW"/>
</dbReference>
<dbReference type="GO" id="GO:0006046">
    <property type="term" value="P:N-acetylglucosamine catabolic process"/>
    <property type="evidence" value="ECO:0007669"/>
    <property type="project" value="TreeGrafter"/>
</dbReference>
<dbReference type="KEGG" id="lpil:LIP_2070"/>
<dbReference type="InterPro" id="IPR006680">
    <property type="entry name" value="Amidohydro-rel"/>
</dbReference>
<evidence type="ECO:0000259" key="10">
    <source>
        <dbReference type="Pfam" id="PF22039"/>
    </source>
</evidence>
<dbReference type="EMBL" id="AP014924">
    <property type="protein sequence ID" value="BAS27911.1"/>
    <property type="molecule type" value="Genomic_DNA"/>
</dbReference>
<keyword evidence="4" id="KW-0862">Zinc</keyword>
<keyword evidence="12" id="KW-1185">Reference proteome</keyword>
<evidence type="ECO:0000259" key="9">
    <source>
        <dbReference type="Pfam" id="PF01979"/>
    </source>
</evidence>
<dbReference type="PANTHER" id="PTHR11113">
    <property type="entry name" value="N-ACETYLGLUCOSAMINE-6-PHOSPHATE DEACETYLASE"/>
    <property type="match status" value="1"/>
</dbReference>
<feature type="binding site" evidence="8">
    <location>
        <position position="202"/>
    </location>
    <ligand>
        <name>Zn(2+)</name>
        <dbReference type="ChEBI" id="CHEBI:29105"/>
    </ligand>
</feature>
<protein>
    <submittedName>
        <fullName evidence="11">N-acetylglucosamine-6-phosphate deacetylase</fullName>
    </submittedName>
</protein>
<dbReference type="PIRSF" id="PIRSF038994">
    <property type="entry name" value="NagA"/>
    <property type="match status" value="1"/>
</dbReference>
<name>A0A0K2SLB3_LIMPI</name>
<reference evidence="12" key="1">
    <citation type="submission" date="2015-07" db="EMBL/GenBank/DDBJ databases">
        <title>Complete genome sequence and phylogenetic analysis of Limnochorda pilosa.</title>
        <authorList>
            <person name="Watanabe M."/>
            <person name="Kojima H."/>
            <person name="Fukui M."/>
        </authorList>
    </citation>
    <scope>NUCLEOTIDE SEQUENCE [LARGE SCALE GENOMIC DNA]</scope>
    <source>
        <strain evidence="12">HC45</strain>
    </source>
</reference>
<dbReference type="Gene3D" id="3.20.20.140">
    <property type="entry name" value="Metal-dependent hydrolases"/>
    <property type="match status" value="1"/>
</dbReference>
<dbReference type="PANTHER" id="PTHR11113:SF14">
    <property type="entry name" value="N-ACETYLGLUCOSAMINE-6-PHOSPHATE DEACETYLASE"/>
    <property type="match status" value="1"/>
</dbReference>
<keyword evidence="2 8" id="KW-0479">Metal-binding</keyword>
<feature type="active site" description="Proton donor/acceptor" evidence="7">
    <location>
        <position position="281"/>
    </location>
</feature>
<dbReference type="NCBIfam" id="TIGR00221">
    <property type="entry name" value="nagA"/>
    <property type="match status" value="1"/>
</dbReference>
<comment type="similarity">
    <text evidence="1 6">Belongs to the metallo-dependent hydrolases superfamily. NagA family.</text>
</comment>
<evidence type="ECO:0000313" key="12">
    <source>
        <dbReference type="Proteomes" id="UP000065807"/>
    </source>
</evidence>
<dbReference type="Proteomes" id="UP000065807">
    <property type="component" value="Chromosome"/>
</dbReference>
<evidence type="ECO:0000256" key="4">
    <source>
        <dbReference type="ARBA" id="ARBA00022833"/>
    </source>
</evidence>
<evidence type="ECO:0000256" key="1">
    <source>
        <dbReference type="ARBA" id="ARBA00010716"/>
    </source>
</evidence>
<feature type="binding site" evidence="8">
    <location>
        <position position="223"/>
    </location>
    <ligand>
        <name>Zn(2+)</name>
        <dbReference type="ChEBI" id="CHEBI:29105"/>
    </ligand>
</feature>